<protein>
    <recommendedName>
        <fullName evidence="1">Carboxymuconolactone decarboxylase-like domain-containing protein</fullName>
    </recommendedName>
</protein>
<dbReference type="PANTHER" id="PTHR33930:SF2">
    <property type="entry name" value="BLR3452 PROTEIN"/>
    <property type="match status" value="1"/>
</dbReference>
<feature type="domain" description="Carboxymuconolactone decarboxylase-like" evidence="1">
    <location>
        <begin position="32"/>
        <end position="116"/>
    </location>
</feature>
<reference evidence="2 3" key="1">
    <citation type="journal article" date="2019" name="Int. J. Syst. Evol. Microbiol.">
        <title>The Global Catalogue of Microorganisms (GCM) 10K type strain sequencing project: providing services to taxonomists for standard genome sequencing and annotation.</title>
        <authorList>
            <consortium name="The Broad Institute Genomics Platform"/>
            <consortium name="The Broad Institute Genome Sequencing Center for Infectious Disease"/>
            <person name="Wu L."/>
            <person name="Ma J."/>
        </authorList>
    </citation>
    <scope>NUCLEOTIDE SEQUENCE [LARGE SCALE GENOMIC DNA]</scope>
    <source>
        <strain evidence="2 3">JCM 3272</strain>
    </source>
</reference>
<gene>
    <name evidence="2" type="ORF">GCM10010170_037840</name>
</gene>
<evidence type="ECO:0000313" key="3">
    <source>
        <dbReference type="Proteomes" id="UP001501444"/>
    </source>
</evidence>
<evidence type="ECO:0000313" key="2">
    <source>
        <dbReference type="EMBL" id="GAA2348906.1"/>
    </source>
</evidence>
<sequence length="127" mass="13785">MTDNDKNDVLEEIRARRGFTLPVHEMMARVDPEILRAYNSLAGNLLFGPEPRALDLKTRYLVLVGVTTAVRGDADGIKWSSAKARELGATEEEILEAVLLAGLPGGIPAVEEAALALGFEYPDKKGH</sequence>
<dbReference type="SUPFAM" id="SSF69118">
    <property type="entry name" value="AhpD-like"/>
    <property type="match status" value="1"/>
</dbReference>
<dbReference type="PANTHER" id="PTHR33930">
    <property type="entry name" value="ALKYL HYDROPEROXIDE REDUCTASE AHPD"/>
    <property type="match status" value="1"/>
</dbReference>
<evidence type="ECO:0000259" key="1">
    <source>
        <dbReference type="Pfam" id="PF02627"/>
    </source>
</evidence>
<dbReference type="InterPro" id="IPR003779">
    <property type="entry name" value="CMD-like"/>
</dbReference>
<proteinExistence type="predicted"/>
<dbReference type="Proteomes" id="UP001501444">
    <property type="component" value="Unassembled WGS sequence"/>
</dbReference>
<dbReference type="Gene3D" id="1.20.1290.10">
    <property type="entry name" value="AhpD-like"/>
    <property type="match status" value="1"/>
</dbReference>
<organism evidence="2 3">
    <name type="scientific">Dactylosporangium salmoneum</name>
    <dbReference type="NCBI Taxonomy" id="53361"/>
    <lineage>
        <taxon>Bacteria</taxon>
        <taxon>Bacillati</taxon>
        <taxon>Actinomycetota</taxon>
        <taxon>Actinomycetes</taxon>
        <taxon>Micromonosporales</taxon>
        <taxon>Micromonosporaceae</taxon>
        <taxon>Dactylosporangium</taxon>
    </lineage>
</organism>
<dbReference type="RefSeq" id="WP_344613734.1">
    <property type="nucleotide sequence ID" value="NZ_BAAARV010000027.1"/>
</dbReference>
<name>A0ABN3GCY7_9ACTN</name>
<dbReference type="Pfam" id="PF02627">
    <property type="entry name" value="CMD"/>
    <property type="match status" value="1"/>
</dbReference>
<accession>A0ABN3GCY7</accession>
<dbReference type="EMBL" id="BAAARV010000027">
    <property type="protein sequence ID" value="GAA2348906.1"/>
    <property type="molecule type" value="Genomic_DNA"/>
</dbReference>
<keyword evidence="3" id="KW-1185">Reference proteome</keyword>
<dbReference type="InterPro" id="IPR029032">
    <property type="entry name" value="AhpD-like"/>
</dbReference>
<comment type="caution">
    <text evidence="2">The sequence shown here is derived from an EMBL/GenBank/DDBJ whole genome shotgun (WGS) entry which is preliminary data.</text>
</comment>